<evidence type="ECO:0000256" key="1">
    <source>
        <dbReference type="ARBA" id="ARBA00000085"/>
    </source>
</evidence>
<dbReference type="PANTHER" id="PTHR43711:SF31">
    <property type="entry name" value="HISTIDINE KINASE"/>
    <property type="match status" value="1"/>
</dbReference>
<keyword evidence="4 7" id="KW-0418">Kinase</keyword>
<dbReference type="PRINTS" id="PR00344">
    <property type="entry name" value="BCTRLSENSOR"/>
</dbReference>
<organism evidence="7">
    <name type="scientific">Candidatus Moduliflexus flocculans</name>
    <dbReference type="NCBI Taxonomy" id="1499966"/>
    <lineage>
        <taxon>Bacteria</taxon>
        <taxon>Candidatus Moduliflexota</taxon>
        <taxon>Candidatus Moduliflexia</taxon>
        <taxon>Candidatus Moduliflexales</taxon>
        <taxon>Candidatus Moduliflexaceae</taxon>
    </lineage>
</organism>
<dbReference type="InterPro" id="IPR003594">
    <property type="entry name" value="HATPase_dom"/>
</dbReference>
<dbReference type="Pfam" id="PF02518">
    <property type="entry name" value="HATPase_c"/>
    <property type="match status" value="1"/>
</dbReference>
<dbReference type="EC" id="2.7.13.3" evidence="2"/>
<dbReference type="AlphaFoldDB" id="A0A0S6VPM9"/>
<evidence type="ECO:0000259" key="6">
    <source>
        <dbReference type="PROSITE" id="PS50109"/>
    </source>
</evidence>
<dbReference type="InterPro" id="IPR005467">
    <property type="entry name" value="His_kinase_dom"/>
</dbReference>
<evidence type="ECO:0000256" key="4">
    <source>
        <dbReference type="ARBA" id="ARBA00022777"/>
    </source>
</evidence>
<dbReference type="PANTHER" id="PTHR43711">
    <property type="entry name" value="TWO-COMPONENT HISTIDINE KINASE"/>
    <property type="match status" value="1"/>
</dbReference>
<evidence type="ECO:0000256" key="3">
    <source>
        <dbReference type="ARBA" id="ARBA00022679"/>
    </source>
</evidence>
<evidence type="ECO:0000256" key="5">
    <source>
        <dbReference type="ARBA" id="ARBA00023012"/>
    </source>
</evidence>
<evidence type="ECO:0000256" key="2">
    <source>
        <dbReference type="ARBA" id="ARBA00012438"/>
    </source>
</evidence>
<proteinExistence type="predicted"/>
<name>A0A0S6VPM9_9BACT</name>
<dbReference type="InterPro" id="IPR036890">
    <property type="entry name" value="HATPase_C_sf"/>
</dbReference>
<protein>
    <recommendedName>
        <fullName evidence="2">histidine kinase</fullName>
        <ecNumber evidence="2">2.7.13.3</ecNumber>
    </recommendedName>
</protein>
<dbReference type="STRING" id="1499966.U14_00252"/>
<comment type="catalytic activity">
    <reaction evidence="1">
        <text>ATP + protein L-histidine = ADP + protein N-phospho-L-histidine.</text>
        <dbReference type="EC" id="2.7.13.3"/>
    </reaction>
</comment>
<reference evidence="7" key="1">
    <citation type="journal article" date="2015" name="PeerJ">
        <title>First genomic representation of candidate bacterial phylum KSB3 points to enhanced environmental sensing as a trigger of wastewater bulking.</title>
        <authorList>
            <person name="Sekiguchi Y."/>
            <person name="Ohashi A."/>
            <person name="Parks D.H."/>
            <person name="Yamauchi T."/>
            <person name="Tyson G.W."/>
            <person name="Hugenholtz P."/>
        </authorList>
    </citation>
    <scope>NUCLEOTIDE SEQUENCE [LARGE SCALE GENOMIC DNA]</scope>
</reference>
<keyword evidence="3" id="KW-0808">Transferase</keyword>
<dbReference type="HOGENOM" id="CLU_000445_89_31_0"/>
<evidence type="ECO:0000313" key="8">
    <source>
        <dbReference type="Proteomes" id="UP000030700"/>
    </source>
</evidence>
<dbReference type="GO" id="GO:0004673">
    <property type="term" value="F:protein histidine kinase activity"/>
    <property type="evidence" value="ECO:0007669"/>
    <property type="project" value="UniProtKB-EC"/>
</dbReference>
<dbReference type="SMART" id="SM00387">
    <property type="entry name" value="HATPase_c"/>
    <property type="match status" value="1"/>
</dbReference>
<dbReference type="Gene3D" id="3.30.565.10">
    <property type="entry name" value="Histidine kinase-like ATPase, C-terminal domain"/>
    <property type="match status" value="1"/>
</dbReference>
<dbReference type="CDD" id="cd00075">
    <property type="entry name" value="HATPase"/>
    <property type="match status" value="1"/>
</dbReference>
<keyword evidence="5" id="KW-0902">Two-component regulatory system</keyword>
<dbReference type="InterPro" id="IPR050736">
    <property type="entry name" value="Sensor_HK_Regulatory"/>
</dbReference>
<sequence>MTVSAEQKEDAVEIAVSDTGVGIPAEKVAELFQLGAKTKQIGTNGEKGTGLGLILCKEFVERHGGTIRCESLVGQGSVFRLTFPIPQEKSA</sequence>
<dbReference type="GO" id="GO:0000160">
    <property type="term" value="P:phosphorelay signal transduction system"/>
    <property type="evidence" value="ECO:0007669"/>
    <property type="project" value="UniProtKB-KW"/>
</dbReference>
<dbReference type="Proteomes" id="UP000030700">
    <property type="component" value="Unassembled WGS sequence"/>
</dbReference>
<dbReference type="EMBL" id="DF820455">
    <property type="protein sequence ID" value="GAK49034.1"/>
    <property type="molecule type" value="Genomic_DNA"/>
</dbReference>
<gene>
    <name evidence="7" type="ORF">U14_00252</name>
</gene>
<dbReference type="PROSITE" id="PS50109">
    <property type="entry name" value="HIS_KIN"/>
    <property type="match status" value="1"/>
</dbReference>
<dbReference type="InterPro" id="IPR004358">
    <property type="entry name" value="Sig_transdc_His_kin-like_C"/>
</dbReference>
<evidence type="ECO:0000313" key="7">
    <source>
        <dbReference type="EMBL" id="GAK49034.1"/>
    </source>
</evidence>
<dbReference type="SUPFAM" id="SSF55874">
    <property type="entry name" value="ATPase domain of HSP90 chaperone/DNA topoisomerase II/histidine kinase"/>
    <property type="match status" value="1"/>
</dbReference>
<accession>A0A0S6VPM9</accession>
<keyword evidence="8" id="KW-1185">Reference proteome</keyword>
<feature type="domain" description="Histidine kinase" evidence="6">
    <location>
        <begin position="1"/>
        <end position="87"/>
    </location>
</feature>